<evidence type="ECO:0000313" key="14">
    <source>
        <dbReference type="Proteomes" id="UP000593571"/>
    </source>
</evidence>
<keyword evidence="10" id="KW-0175">Coiled coil</keyword>
<comment type="subcellular location">
    <subcellularLocation>
        <location evidence="1">Membrane</location>
        <topology evidence="1">Peripheral membrane protein</topology>
    </subcellularLocation>
</comment>
<dbReference type="InterPro" id="IPR000648">
    <property type="entry name" value="Oxysterol-bd"/>
</dbReference>
<sequence length="919" mass="102113">MGKAAALCRGGGCSGRSRGLSSLFTVVPCLSCHTAAPSMSASTPGSGPEPKSQPVPEPEPERVSEQVSESVSALVPRSESASEKTSAPRQGLKQGSELLPGSGSGSVPRQEIGSSVGAGCSTKASSEQPPALGPAVGRVPLSKLESGSQQVLKTPPLLRPGQEKMALGVPTSGTGMTSTAPAVLLPLDSFKGWLLKWTNYLKGYQRRWFVLSNGLLSYYRNQGEMAHTCRGTINLSTSHFETEDSCSIVLTSGARTYHLKASSEVERQQWITALELAKAKAVRMMNSHSDDSGDDDDETTSPADKSELHNTIRSLSLKLGDLSTCNDLIAKHGAALQRSLNELDGLRIPYESSEKLKAVNERATLFRITSNAMINACRDFLELAETHSRKWQRALQYEQEQRVHLEETIEQLAKQHNSLERAFRSAPGRAANPTKSFSEGSLLTPKGEDSEEDEDTEYFDAMEDSTSFITVITEAKEDRKAEGGTTGPVDWTSSDNVLDGASLVPKDPPKVKRRVRIPDKPNYSLNLWSIMKNCIGRELSKIPMPVNFNEPLSMLQRLTEDLEYHHLLDKAVHCTSSVEQMCLVAAFSVSSYSTTVHRIAKPFNPMLGETFELDRLEDMGLRSLCEQVSHHPPSAAHYVFSKNGWSLWQEITISSKFRGKYLSIMPLGAIHLEFQDSGNHYVWRKSTSTVHNIIVGKLWIDQTGDIEIVNHKTKDRCQLKFLPYSYFSKEVARKVTGVVSDGQGKAHYVLSGSWDEQMECAKIVQSSPSSPSLDGKQKTVYQTLPAKLLWKKYPLPENAENMYYFSELALTLNEHEEGVAPTDSRLRPDQRLMEKGNWDEANTEKQRLEEKQRMSRRRRLEACSRGCGAEDAEKEADVYIPLWFEKRLDPLTGETACMYKGGYWEAKEKQDWHMCPNIF</sequence>
<dbReference type="GO" id="GO:0097038">
    <property type="term" value="C:perinuclear endoplasmic reticulum"/>
    <property type="evidence" value="ECO:0007669"/>
    <property type="project" value="TreeGrafter"/>
</dbReference>
<dbReference type="Pfam" id="PF00169">
    <property type="entry name" value="PH"/>
    <property type="match status" value="1"/>
</dbReference>
<dbReference type="Gene3D" id="2.30.29.30">
    <property type="entry name" value="Pleckstrin-homology domain (PH domain)/Phosphotyrosine-binding domain (PTB)"/>
    <property type="match status" value="1"/>
</dbReference>
<dbReference type="SMART" id="SM00233">
    <property type="entry name" value="PH"/>
    <property type="match status" value="1"/>
</dbReference>
<evidence type="ECO:0000256" key="4">
    <source>
        <dbReference type="ARBA" id="ARBA00022553"/>
    </source>
</evidence>
<evidence type="ECO:0000256" key="7">
    <source>
        <dbReference type="ARBA" id="ARBA00023136"/>
    </source>
</evidence>
<dbReference type="OrthoDB" id="14833at2759"/>
<keyword evidence="14" id="KW-1185">Reference proteome</keyword>
<keyword evidence="3 9" id="KW-0813">Transport</keyword>
<evidence type="ECO:0000256" key="2">
    <source>
        <dbReference type="ARBA" id="ARBA00008842"/>
    </source>
</evidence>
<feature type="region of interest" description="Disordered" evidence="11">
    <location>
        <begin position="829"/>
        <end position="853"/>
    </location>
</feature>
<keyword evidence="4" id="KW-0597">Phosphoprotein</keyword>
<dbReference type="FunFam" id="2.40.160.120:FF:000003">
    <property type="entry name" value="Oxysterol-binding protein"/>
    <property type="match status" value="1"/>
</dbReference>
<comment type="similarity">
    <text evidence="2 8">Belongs to the OSBP family.</text>
</comment>
<gene>
    <name evidence="13" type="ORF">HJG63_014746</name>
</gene>
<dbReference type="SUPFAM" id="SSF50729">
    <property type="entry name" value="PH domain-like"/>
    <property type="match status" value="1"/>
</dbReference>
<evidence type="ECO:0000256" key="6">
    <source>
        <dbReference type="ARBA" id="ARBA00023121"/>
    </source>
</evidence>
<dbReference type="EMBL" id="JACASE010000005">
    <property type="protein sequence ID" value="KAF6466843.1"/>
    <property type="molecule type" value="Genomic_DNA"/>
</dbReference>
<dbReference type="GO" id="GO:0005886">
    <property type="term" value="C:plasma membrane"/>
    <property type="evidence" value="ECO:0007669"/>
    <property type="project" value="TreeGrafter"/>
</dbReference>
<evidence type="ECO:0000256" key="1">
    <source>
        <dbReference type="ARBA" id="ARBA00004170"/>
    </source>
</evidence>
<evidence type="ECO:0000259" key="12">
    <source>
        <dbReference type="PROSITE" id="PS50003"/>
    </source>
</evidence>
<feature type="coiled-coil region" evidence="10">
    <location>
        <begin position="395"/>
        <end position="422"/>
    </location>
</feature>
<accession>A0A7J8H3I1</accession>
<feature type="domain" description="PH" evidence="12">
    <location>
        <begin position="187"/>
        <end position="279"/>
    </location>
</feature>
<dbReference type="FunFam" id="2.30.29.30:FF:000074">
    <property type="entry name" value="Oxysterol-binding protein"/>
    <property type="match status" value="1"/>
</dbReference>
<dbReference type="PROSITE" id="PS01013">
    <property type="entry name" value="OSBP"/>
    <property type="match status" value="1"/>
</dbReference>
<comment type="caution">
    <text evidence="13">The sequence shown here is derived from an EMBL/GenBank/DDBJ whole genome shotgun (WGS) entry which is preliminary data.</text>
</comment>
<protein>
    <recommendedName>
        <fullName evidence="9">Oxysterol-binding protein</fullName>
    </recommendedName>
</protein>
<dbReference type="AlphaFoldDB" id="A0A7J8H3I1"/>
<dbReference type="GO" id="GO:0006869">
    <property type="term" value="P:lipid transport"/>
    <property type="evidence" value="ECO:0007669"/>
    <property type="project" value="UniProtKB-KW"/>
</dbReference>
<dbReference type="Proteomes" id="UP000593571">
    <property type="component" value="Unassembled WGS sequence"/>
</dbReference>
<dbReference type="CDD" id="cd13284">
    <property type="entry name" value="PH_OSBP_ORP4"/>
    <property type="match status" value="1"/>
</dbReference>
<feature type="region of interest" description="Disordered" evidence="11">
    <location>
        <begin position="424"/>
        <end position="454"/>
    </location>
</feature>
<dbReference type="InterPro" id="IPR037239">
    <property type="entry name" value="OSBP_sf"/>
</dbReference>
<evidence type="ECO:0000256" key="11">
    <source>
        <dbReference type="SAM" id="MobiDB-lite"/>
    </source>
</evidence>
<name>A0A7J8H3I1_ROUAE</name>
<evidence type="ECO:0000256" key="8">
    <source>
        <dbReference type="RuleBase" id="RU003844"/>
    </source>
</evidence>
<reference evidence="13 14" key="1">
    <citation type="journal article" date="2020" name="Nature">
        <title>Six reference-quality genomes reveal evolution of bat adaptations.</title>
        <authorList>
            <person name="Jebb D."/>
            <person name="Huang Z."/>
            <person name="Pippel M."/>
            <person name="Hughes G.M."/>
            <person name="Lavrichenko K."/>
            <person name="Devanna P."/>
            <person name="Winkler S."/>
            <person name="Jermiin L.S."/>
            <person name="Skirmuntt E.C."/>
            <person name="Katzourakis A."/>
            <person name="Burkitt-Gray L."/>
            <person name="Ray D.A."/>
            <person name="Sullivan K.A.M."/>
            <person name="Roscito J.G."/>
            <person name="Kirilenko B.M."/>
            <person name="Davalos L.M."/>
            <person name="Corthals A.P."/>
            <person name="Power M.L."/>
            <person name="Jones G."/>
            <person name="Ransome R.D."/>
            <person name="Dechmann D.K.N."/>
            <person name="Locatelli A.G."/>
            <person name="Puechmaille S.J."/>
            <person name="Fedrigo O."/>
            <person name="Jarvis E.D."/>
            <person name="Hiller M."/>
            <person name="Vernes S.C."/>
            <person name="Myers E.W."/>
            <person name="Teeling E.C."/>
        </authorList>
    </citation>
    <scope>NUCLEOTIDE SEQUENCE [LARGE SCALE GENOMIC DNA]</scope>
    <source>
        <strain evidence="13">MRouAeg1</strain>
        <tissue evidence="13">Muscle</tissue>
    </source>
</reference>
<keyword evidence="7" id="KW-0472">Membrane</keyword>
<feature type="region of interest" description="Disordered" evidence="11">
    <location>
        <begin position="477"/>
        <end position="505"/>
    </location>
</feature>
<evidence type="ECO:0000256" key="9">
    <source>
        <dbReference type="RuleBase" id="RU003845"/>
    </source>
</evidence>
<dbReference type="Gene3D" id="2.40.160.120">
    <property type="match status" value="1"/>
</dbReference>
<dbReference type="SUPFAM" id="SSF144000">
    <property type="entry name" value="Oxysterol-binding protein-like"/>
    <property type="match status" value="1"/>
</dbReference>
<evidence type="ECO:0000256" key="3">
    <source>
        <dbReference type="ARBA" id="ARBA00022448"/>
    </source>
</evidence>
<dbReference type="PANTHER" id="PTHR10972">
    <property type="entry name" value="OXYSTEROL-BINDING PROTEIN-RELATED"/>
    <property type="match status" value="1"/>
</dbReference>
<dbReference type="GO" id="GO:0005829">
    <property type="term" value="C:cytosol"/>
    <property type="evidence" value="ECO:0007669"/>
    <property type="project" value="TreeGrafter"/>
</dbReference>
<evidence type="ECO:0000313" key="13">
    <source>
        <dbReference type="EMBL" id="KAF6466843.1"/>
    </source>
</evidence>
<dbReference type="InterPro" id="IPR011993">
    <property type="entry name" value="PH-like_dom_sf"/>
</dbReference>
<dbReference type="Pfam" id="PF01237">
    <property type="entry name" value="Oxysterol_BP"/>
    <property type="match status" value="1"/>
</dbReference>
<dbReference type="GO" id="GO:0015485">
    <property type="term" value="F:cholesterol binding"/>
    <property type="evidence" value="ECO:0007669"/>
    <property type="project" value="TreeGrafter"/>
</dbReference>
<keyword evidence="5 9" id="KW-0445">Lipid transport</keyword>
<dbReference type="InterPro" id="IPR018494">
    <property type="entry name" value="Oxysterol-bd_CS"/>
</dbReference>
<dbReference type="PROSITE" id="PS50003">
    <property type="entry name" value="PH_DOMAIN"/>
    <property type="match status" value="1"/>
</dbReference>
<feature type="region of interest" description="Disordered" evidence="11">
    <location>
        <begin position="35"/>
        <end position="173"/>
    </location>
</feature>
<feature type="region of interest" description="Disordered" evidence="11">
    <location>
        <begin position="285"/>
        <end position="307"/>
    </location>
</feature>
<dbReference type="PANTHER" id="PTHR10972:SF194">
    <property type="entry name" value="OXYSTEROL-BINDING PROTEIN 2"/>
    <property type="match status" value="1"/>
</dbReference>
<organism evidence="13 14">
    <name type="scientific">Rousettus aegyptiacus</name>
    <name type="common">Egyptian fruit bat</name>
    <name type="synonym">Pteropus aegyptiacus</name>
    <dbReference type="NCBI Taxonomy" id="9407"/>
    <lineage>
        <taxon>Eukaryota</taxon>
        <taxon>Metazoa</taxon>
        <taxon>Chordata</taxon>
        <taxon>Craniata</taxon>
        <taxon>Vertebrata</taxon>
        <taxon>Euteleostomi</taxon>
        <taxon>Mammalia</taxon>
        <taxon>Eutheria</taxon>
        <taxon>Laurasiatheria</taxon>
        <taxon>Chiroptera</taxon>
        <taxon>Yinpterochiroptera</taxon>
        <taxon>Pteropodoidea</taxon>
        <taxon>Pteropodidae</taxon>
        <taxon>Rousettinae</taxon>
        <taxon>Rousettus</taxon>
    </lineage>
</organism>
<keyword evidence="6" id="KW-0446">Lipid-binding</keyword>
<evidence type="ECO:0000256" key="10">
    <source>
        <dbReference type="SAM" id="Coils"/>
    </source>
</evidence>
<evidence type="ECO:0000256" key="5">
    <source>
        <dbReference type="ARBA" id="ARBA00023055"/>
    </source>
</evidence>
<proteinExistence type="inferred from homology"/>
<dbReference type="InterPro" id="IPR001849">
    <property type="entry name" value="PH_domain"/>
</dbReference>